<feature type="transmembrane region" description="Helical" evidence="7">
    <location>
        <begin position="621"/>
        <end position="639"/>
    </location>
</feature>
<feature type="transmembrane region" description="Helical" evidence="7">
    <location>
        <begin position="444"/>
        <end position="464"/>
    </location>
</feature>
<feature type="region of interest" description="Disordered" evidence="6">
    <location>
        <begin position="72"/>
        <end position="130"/>
    </location>
</feature>
<dbReference type="NCBIfam" id="NF037979">
    <property type="entry name" value="Na_transp"/>
    <property type="match status" value="1"/>
</dbReference>
<feature type="transmembrane region" description="Helical" evidence="7">
    <location>
        <begin position="273"/>
        <end position="292"/>
    </location>
</feature>
<keyword evidence="4 7" id="KW-1133">Transmembrane helix</keyword>
<dbReference type="OMA" id="MDIVDHY"/>
<dbReference type="KEGG" id="ngr:NAEGRDRAFT_81122"/>
<evidence type="ECO:0000256" key="4">
    <source>
        <dbReference type="ARBA" id="ARBA00022989"/>
    </source>
</evidence>
<dbReference type="InterPro" id="IPR037272">
    <property type="entry name" value="SNS_sf"/>
</dbReference>
<feature type="transmembrane region" description="Helical" evidence="7">
    <location>
        <begin position="136"/>
        <end position="155"/>
    </location>
</feature>
<dbReference type="CDD" id="cd11554">
    <property type="entry name" value="SLC6sbd_u2"/>
    <property type="match status" value="1"/>
</dbReference>
<dbReference type="PANTHER" id="PTHR11616:SF240">
    <property type="entry name" value="BLOATED TUBULES, ISOFORM B-RELATED"/>
    <property type="match status" value="1"/>
</dbReference>
<feature type="region of interest" description="Disordered" evidence="6">
    <location>
        <begin position="1"/>
        <end position="41"/>
    </location>
</feature>
<evidence type="ECO:0000256" key="7">
    <source>
        <dbReference type="SAM" id="Phobius"/>
    </source>
</evidence>
<evidence type="ECO:0000313" key="8">
    <source>
        <dbReference type="EMBL" id="EFC39999.1"/>
    </source>
</evidence>
<gene>
    <name evidence="8" type="ORF">NAEGRDRAFT_81122</name>
</gene>
<evidence type="ECO:0000256" key="3">
    <source>
        <dbReference type="ARBA" id="ARBA00022692"/>
    </source>
</evidence>
<feature type="transmembrane region" description="Helical" evidence="7">
    <location>
        <begin position="659"/>
        <end position="681"/>
    </location>
</feature>
<dbReference type="GO" id="GO:0005886">
    <property type="term" value="C:plasma membrane"/>
    <property type="evidence" value="ECO:0007669"/>
    <property type="project" value="TreeGrafter"/>
</dbReference>
<feature type="transmembrane region" description="Helical" evidence="7">
    <location>
        <begin position="480"/>
        <end position="500"/>
    </location>
</feature>
<dbReference type="PANTHER" id="PTHR11616">
    <property type="entry name" value="SODIUM/CHLORIDE DEPENDENT TRANSPORTER"/>
    <property type="match status" value="1"/>
</dbReference>
<dbReference type="InParanoid" id="D2VT07"/>
<keyword evidence="5 7" id="KW-0472">Membrane</keyword>
<evidence type="ECO:0000256" key="6">
    <source>
        <dbReference type="SAM" id="MobiDB-lite"/>
    </source>
</evidence>
<keyword evidence="9" id="KW-1185">Reference proteome</keyword>
<feature type="transmembrane region" description="Helical" evidence="7">
    <location>
        <begin position="304"/>
        <end position="324"/>
    </location>
</feature>
<dbReference type="Pfam" id="PF00209">
    <property type="entry name" value="SNF"/>
    <property type="match status" value="2"/>
</dbReference>
<accession>D2VT07</accession>
<evidence type="ECO:0000256" key="5">
    <source>
        <dbReference type="ARBA" id="ARBA00023136"/>
    </source>
</evidence>
<feature type="region of interest" description="Disordered" evidence="6">
    <location>
        <begin position="704"/>
        <end position="733"/>
    </location>
</feature>
<dbReference type="STRING" id="5762.D2VT07"/>
<dbReference type="AlphaFoldDB" id="D2VT07"/>
<proteinExistence type="predicted"/>
<evidence type="ECO:0000313" key="9">
    <source>
        <dbReference type="Proteomes" id="UP000006671"/>
    </source>
</evidence>
<dbReference type="OrthoDB" id="6581954at2759"/>
<organism evidence="9">
    <name type="scientific">Naegleria gruberi</name>
    <name type="common">Amoeba</name>
    <dbReference type="NCBI Taxonomy" id="5762"/>
    <lineage>
        <taxon>Eukaryota</taxon>
        <taxon>Discoba</taxon>
        <taxon>Heterolobosea</taxon>
        <taxon>Tetramitia</taxon>
        <taxon>Eutetramitia</taxon>
        <taxon>Vahlkampfiidae</taxon>
        <taxon>Naegleria</taxon>
    </lineage>
</organism>
<feature type="compositionally biased region" description="Acidic residues" evidence="6">
    <location>
        <begin position="97"/>
        <end position="106"/>
    </location>
</feature>
<dbReference type="GeneID" id="8850984"/>
<sequence length="733" mass="82747">MSSDHQQTRHRVGQHVDDGDDDELMSTDNGLSNNHQHHHHLQEGDHHNIIIKHNHHEHGSDDDLELKNQQRNRSEEDLGLNYSQSMNTFDENSNMINDEEESNEQDSSEKRKESSTIPTTPAPTNNHQRQQWGSRLSFILATIGAAIGFGSFVRFPYLAYKQGGGAFLIPYTVCLIVLGIPLLILELSMGQLLRKSSIKALGLLNNRMRGLGVAAVLFGGFGICTYYSVLISWIFVYFYHMFAWELPWKGKTEEYFYDVILRRSSGDTVVSELNIAITVSLFLVWVSVYCGVWKGTSSTGIITYITVPLPILLLLILLITSFFLEGSWTGMYYFIKPDFTKILNVEIWLTAAGQVFFSLSLASGTMIALSSYNDPKQNIVKDAWIIGLSTYIFSIFAGFCMFAILGYMAHSKGVEIDHIVQGGLALAFVVIPEAITLMPASHVFCILFLVAMYTLAIDSCFGMIEGVNAVIHDAFPNLKLHWISLVTCFLGFIFGIPYCLDNGYYLMDIVDHYLSDFCLVLSAIGQCIVVGYLISDESVIARVRKQWREYSSSSYANVEEGNATPIDSSEQPATRPTPQWKLRVKKYLSLTDTILFHSIDEFRLRIKKVCNFGPHKEWSIFIKYIGPIILLILLIIQLVKEITSPYSTKGSDSKEFDWLSLTIGLCIIFGYLGTFTIFAIFPRLATQKSEDPGNSWRAVLDKYEKEDSEKEEESKTNNLEEELQNVVPSTPQE</sequence>
<feature type="transmembrane region" description="Helical" evidence="7">
    <location>
        <begin position="167"/>
        <end position="189"/>
    </location>
</feature>
<keyword evidence="2" id="KW-0813">Transport</keyword>
<comment type="subcellular location">
    <subcellularLocation>
        <location evidence="1">Membrane</location>
        <topology evidence="1">Multi-pass membrane protein</topology>
    </subcellularLocation>
</comment>
<name>D2VT07_NAEGR</name>
<keyword evidence="3 7" id="KW-0812">Transmembrane</keyword>
<reference evidence="8 9" key="1">
    <citation type="journal article" date="2010" name="Cell">
        <title>The genome of Naegleria gruberi illuminates early eukaryotic versatility.</title>
        <authorList>
            <person name="Fritz-Laylin L.K."/>
            <person name="Prochnik S.E."/>
            <person name="Ginger M.L."/>
            <person name="Dacks J.B."/>
            <person name="Carpenter M.L."/>
            <person name="Field M.C."/>
            <person name="Kuo A."/>
            <person name="Paredez A."/>
            <person name="Chapman J."/>
            <person name="Pham J."/>
            <person name="Shu S."/>
            <person name="Neupane R."/>
            <person name="Cipriano M."/>
            <person name="Mancuso J."/>
            <person name="Tu H."/>
            <person name="Salamov A."/>
            <person name="Lindquist E."/>
            <person name="Shapiro H."/>
            <person name="Lucas S."/>
            <person name="Grigoriev I.V."/>
            <person name="Cande W.Z."/>
            <person name="Fulton C."/>
            <person name="Rokhsar D.S."/>
            <person name="Dawson S.C."/>
        </authorList>
    </citation>
    <scope>NUCLEOTIDE SEQUENCE [LARGE SCALE GENOMIC DNA]</scope>
    <source>
        <strain evidence="8 9">NEG-M</strain>
    </source>
</reference>
<feature type="compositionally biased region" description="Basic and acidic residues" evidence="6">
    <location>
        <begin position="704"/>
        <end position="715"/>
    </location>
</feature>
<feature type="transmembrane region" description="Helical" evidence="7">
    <location>
        <begin position="347"/>
        <end position="372"/>
    </location>
</feature>
<feature type="compositionally biased region" description="Polar residues" evidence="6">
    <location>
        <begin position="81"/>
        <end position="96"/>
    </location>
</feature>
<dbReference type="Proteomes" id="UP000006671">
    <property type="component" value="Unassembled WGS sequence"/>
</dbReference>
<feature type="transmembrane region" description="Helical" evidence="7">
    <location>
        <begin position="210"/>
        <end position="239"/>
    </location>
</feature>
<dbReference type="PROSITE" id="PS50267">
    <property type="entry name" value="NA_NEUROTRAN_SYMP_3"/>
    <property type="match status" value="1"/>
</dbReference>
<dbReference type="VEuPathDB" id="AmoebaDB:NAEGRDRAFT_81122"/>
<dbReference type="GO" id="GO:0035725">
    <property type="term" value="P:sodium ion transmembrane transport"/>
    <property type="evidence" value="ECO:0007669"/>
    <property type="project" value="TreeGrafter"/>
</dbReference>
<dbReference type="EMBL" id="GG738895">
    <property type="protein sequence ID" value="EFC39999.1"/>
    <property type="molecule type" value="Genomic_DNA"/>
</dbReference>
<protein>
    <submittedName>
        <fullName evidence="8">Sodium:neurotransmitter symporter-like protein</fullName>
    </submittedName>
</protein>
<dbReference type="InterPro" id="IPR000175">
    <property type="entry name" value="Na/ntran_symport"/>
</dbReference>
<feature type="compositionally biased region" description="Polar residues" evidence="6">
    <location>
        <begin position="115"/>
        <end position="130"/>
    </location>
</feature>
<evidence type="ECO:0000256" key="2">
    <source>
        <dbReference type="ARBA" id="ARBA00022448"/>
    </source>
</evidence>
<evidence type="ECO:0000256" key="1">
    <source>
        <dbReference type="ARBA" id="ARBA00004141"/>
    </source>
</evidence>
<dbReference type="RefSeq" id="XP_002672743.1">
    <property type="nucleotide sequence ID" value="XM_002672697.1"/>
</dbReference>
<feature type="transmembrane region" description="Helical" evidence="7">
    <location>
        <begin position="384"/>
        <end position="407"/>
    </location>
</feature>
<dbReference type="PRINTS" id="PR00176">
    <property type="entry name" value="NANEUSMPORT"/>
</dbReference>
<dbReference type="eggNOG" id="KOG3660">
    <property type="taxonomic scope" value="Eukaryota"/>
</dbReference>
<dbReference type="SUPFAM" id="SSF161070">
    <property type="entry name" value="SNF-like"/>
    <property type="match status" value="1"/>
</dbReference>